<sequence>MRTDVFISGGGIGGLTLALKLAKCNIDVTVIERLPGPTPVYKGELLQPKSLKIFDELGLLDRIKENGHEIDELNLVEIDKNSGSVDESNMKYNVVPSKYSYSLMIHHEKLKGIIREAASEYPSFHYRSNSSCKGYSGGKAIVEDRKEKKEELYESSFYIGAEGRVSVTREEMGIKKEENEYNHHFLTVTFPRPPSFTEGKIISTFDRFLGLFPLPNDEVRSVYLIPAGEYKELRKKPIEYFHELYIELCPEMEGYVNQIDNWKTVQLMVPIAYHTDSYTKGNKALIGDAVHTVHPMAGEGMNMAIQDADVLGELLSDMYAQGKLNAENLKWFPHVRRERVTNQMKLSHLSALAYSFPYRSVGKLRKMSLKRIEQDPILHFKQMLNISGLGMWQDSLKDRMIQGGLLPKRNTPLTQGEKEVRLFTEREDYPWKWKEQLV</sequence>
<dbReference type="PRINTS" id="PR00420">
    <property type="entry name" value="RNGMNOXGNASE"/>
</dbReference>
<comment type="caution">
    <text evidence="3">The sequence shown here is derived from an EMBL/GenBank/DDBJ whole genome shotgun (WGS) entry which is preliminary data.</text>
</comment>
<proteinExistence type="predicted"/>
<dbReference type="InterPro" id="IPR002938">
    <property type="entry name" value="FAD-bd"/>
</dbReference>
<dbReference type="SUPFAM" id="SSF51905">
    <property type="entry name" value="FAD/NAD(P)-binding domain"/>
    <property type="match status" value="1"/>
</dbReference>
<keyword evidence="4" id="KW-1185">Reference proteome</keyword>
<dbReference type="OrthoDB" id="9766816at2"/>
<dbReference type="PANTHER" id="PTHR43476:SF5">
    <property type="entry name" value="FAD-DEPENDENT MONOOXYGENASE"/>
    <property type="match status" value="1"/>
</dbReference>
<dbReference type="PANTHER" id="PTHR43476">
    <property type="entry name" value="3-(3-HYDROXY-PHENYL)PROPIONATE/3-HYDROXYCINNAMIC ACID HYDROXYLASE"/>
    <property type="match status" value="1"/>
</dbReference>
<gene>
    <name evidence="3" type="ORF">D3H55_13585</name>
</gene>
<dbReference type="GO" id="GO:0004497">
    <property type="term" value="F:monooxygenase activity"/>
    <property type="evidence" value="ECO:0007669"/>
    <property type="project" value="UniProtKB-KW"/>
</dbReference>
<evidence type="ECO:0000313" key="3">
    <source>
        <dbReference type="EMBL" id="RIW32299.1"/>
    </source>
</evidence>
<name>A0A3A1R092_9BACI</name>
<dbReference type="Proteomes" id="UP000265801">
    <property type="component" value="Unassembled WGS sequence"/>
</dbReference>
<evidence type="ECO:0000256" key="1">
    <source>
        <dbReference type="ARBA" id="ARBA00023002"/>
    </source>
</evidence>
<dbReference type="EMBL" id="QXIR01000018">
    <property type="protein sequence ID" value="RIW32299.1"/>
    <property type="molecule type" value="Genomic_DNA"/>
</dbReference>
<feature type="domain" description="FAD-binding" evidence="2">
    <location>
        <begin position="2"/>
        <end position="341"/>
    </location>
</feature>
<dbReference type="GO" id="GO:0071949">
    <property type="term" value="F:FAD binding"/>
    <property type="evidence" value="ECO:0007669"/>
    <property type="project" value="InterPro"/>
</dbReference>
<keyword evidence="1" id="KW-0560">Oxidoreductase</keyword>
<dbReference type="AlphaFoldDB" id="A0A3A1R092"/>
<dbReference type="Pfam" id="PF01494">
    <property type="entry name" value="FAD_binding_3"/>
    <property type="match status" value="1"/>
</dbReference>
<dbReference type="Gene3D" id="3.50.50.60">
    <property type="entry name" value="FAD/NAD(P)-binding domain"/>
    <property type="match status" value="2"/>
</dbReference>
<protein>
    <submittedName>
        <fullName evidence="3">FAD-dependent monooxygenase</fullName>
    </submittedName>
</protein>
<dbReference type="InterPro" id="IPR036188">
    <property type="entry name" value="FAD/NAD-bd_sf"/>
</dbReference>
<reference evidence="3 4" key="1">
    <citation type="submission" date="2018-09" db="EMBL/GenBank/DDBJ databases">
        <title>Bacillus saliacetes sp. nov., isolated from Thai shrimp paste (Ka-pi).</title>
        <authorList>
            <person name="Daroonpunt R."/>
            <person name="Tanasupawat S."/>
            <person name="Yiamsombut S."/>
        </authorList>
    </citation>
    <scope>NUCLEOTIDE SEQUENCE [LARGE SCALE GENOMIC DNA]</scope>
    <source>
        <strain evidence="3 4">SKP7-4</strain>
    </source>
</reference>
<dbReference type="RefSeq" id="WP_119547512.1">
    <property type="nucleotide sequence ID" value="NZ_QXIR01000018.1"/>
</dbReference>
<keyword evidence="3" id="KW-0503">Monooxygenase</keyword>
<evidence type="ECO:0000259" key="2">
    <source>
        <dbReference type="Pfam" id="PF01494"/>
    </source>
</evidence>
<evidence type="ECO:0000313" key="4">
    <source>
        <dbReference type="Proteomes" id="UP000265801"/>
    </source>
</evidence>
<accession>A0A3A1R092</accession>
<organism evidence="3 4">
    <name type="scientific">Bacillus salacetis</name>
    <dbReference type="NCBI Taxonomy" id="2315464"/>
    <lineage>
        <taxon>Bacteria</taxon>
        <taxon>Bacillati</taxon>
        <taxon>Bacillota</taxon>
        <taxon>Bacilli</taxon>
        <taxon>Bacillales</taxon>
        <taxon>Bacillaceae</taxon>
        <taxon>Bacillus</taxon>
    </lineage>
</organism>
<dbReference type="InterPro" id="IPR050631">
    <property type="entry name" value="PheA/TfdB_FAD_monoxygenase"/>
</dbReference>